<name>L1KL48_9ACTN</name>
<proteinExistence type="predicted"/>
<accession>L1KL48</accession>
<dbReference type="EMBL" id="AEJC01000614">
    <property type="protein sequence ID" value="EKX61215.1"/>
    <property type="molecule type" value="Genomic_DNA"/>
</dbReference>
<keyword evidence="2" id="KW-1185">Reference proteome</keyword>
<sequence length="39" mass="4367">MQRQLVRLTNTLPTTAPEPCVFTPLSSTWLQPPSTHTCL</sequence>
<comment type="caution">
    <text evidence="1">The sequence shown here is derived from an EMBL/GenBank/DDBJ whole genome shotgun (WGS) entry which is preliminary data.</text>
</comment>
<evidence type="ECO:0000313" key="1">
    <source>
        <dbReference type="EMBL" id="EKX61215.1"/>
    </source>
</evidence>
<protein>
    <submittedName>
        <fullName evidence="1">Uncharacterized protein</fullName>
    </submittedName>
</protein>
<dbReference type="Proteomes" id="UP000010411">
    <property type="component" value="Unassembled WGS sequence"/>
</dbReference>
<reference evidence="1 2" key="1">
    <citation type="submission" date="2012-11" db="EMBL/GenBank/DDBJ databases">
        <authorList>
            <person name="Huguet-Tapia J.C."/>
            <person name="Durkin A.S."/>
            <person name="Pettis G.S."/>
            <person name="Badger J.H."/>
        </authorList>
    </citation>
    <scope>NUCLEOTIDE SEQUENCE [LARGE SCALE GENOMIC DNA]</scope>
    <source>
        <strain evidence="1 2">91-03</strain>
    </source>
</reference>
<dbReference type="AlphaFoldDB" id="L1KL48"/>
<organism evidence="1 2">
    <name type="scientific">Streptomyces ipomoeae 91-03</name>
    <dbReference type="NCBI Taxonomy" id="698759"/>
    <lineage>
        <taxon>Bacteria</taxon>
        <taxon>Bacillati</taxon>
        <taxon>Actinomycetota</taxon>
        <taxon>Actinomycetes</taxon>
        <taxon>Kitasatosporales</taxon>
        <taxon>Streptomycetaceae</taxon>
        <taxon>Streptomyces</taxon>
    </lineage>
</organism>
<evidence type="ECO:0000313" key="2">
    <source>
        <dbReference type="Proteomes" id="UP000010411"/>
    </source>
</evidence>
<dbReference type="PATRIC" id="fig|698759.3.peg.8037"/>
<gene>
    <name evidence="1" type="ORF">STRIP9103_02705</name>
</gene>